<dbReference type="EMBL" id="UZAI01001350">
    <property type="protein sequence ID" value="VDO60945.1"/>
    <property type="molecule type" value="Genomic_DNA"/>
</dbReference>
<organism evidence="1 2">
    <name type="scientific">Schistosoma margrebowiei</name>
    <dbReference type="NCBI Taxonomy" id="48269"/>
    <lineage>
        <taxon>Eukaryota</taxon>
        <taxon>Metazoa</taxon>
        <taxon>Spiralia</taxon>
        <taxon>Lophotrochozoa</taxon>
        <taxon>Platyhelminthes</taxon>
        <taxon>Trematoda</taxon>
        <taxon>Digenea</taxon>
        <taxon>Strigeidida</taxon>
        <taxon>Schistosomatoidea</taxon>
        <taxon>Schistosomatidae</taxon>
        <taxon>Schistosoma</taxon>
    </lineage>
</organism>
<protein>
    <submittedName>
        <fullName evidence="1">Uncharacterized protein</fullName>
    </submittedName>
</protein>
<dbReference type="Proteomes" id="UP000277204">
    <property type="component" value="Unassembled WGS sequence"/>
</dbReference>
<evidence type="ECO:0000313" key="2">
    <source>
        <dbReference type="Proteomes" id="UP000277204"/>
    </source>
</evidence>
<evidence type="ECO:0000313" key="1">
    <source>
        <dbReference type="EMBL" id="VDO60945.1"/>
    </source>
</evidence>
<reference evidence="1 2" key="1">
    <citation type="submission" date="2018-11" db="EMBL/GenBank/DDBJ databases">
        <authorList>
            <consortium name="Pathogen Informatics"/>
        </authorList>
    </citation>
    <scope>NUCLEOTIDE SEQUENCE [LARGE SCALE GENOMIC DNA]</scope>
    <source>
        <strain evidence="1 2">Zambia</strain>
    </source>
</reference>
<gene>
    <name evidence="1" type="ORF">SMRZ_LOCUS4301</name>
</gene>
<proteinExistence type="predicted"/>
<accession>A0A183LKH6</accession>
<keyword evidence="2" id="KW-1185">Reference proteome</keyword>
<name>A0A183LKH6_9TREM</name>
<dbReference type="AlphaFoldDB" id="A0A183LKH6"/>
<sequence length="94" mass="10704">MMVGGSRQDTLDPNFVLLGIRQQGVPIILGRNWYNNILHNVPIGIEATEYLQFNVDDLACWFYDRYGNSSNTVQRQSPCCHMVRLNGLIKSVSM</sequence>